<evidence type="ECO:0000256" key="4">
    <source>
        <dbReference type="ARBA" id="ARBA00021948"/>
    </source>
</evidence>
<dbReference type="PANTHER" id="PTHR37311:SF1">
    <property type="entry name" value="2-PHOSPHOSULFOLACTATE PHOSPHATASE-RELATED"/>
    <property type="match status" value="1"/>
</dbReference>
<dbReference type="Pfam" id="PF04029">
    <property type="entry name" value="2-ph_phosp"/>
    <property type="match status" value="1"/>
</dbReference>
<evidence type="ECO:0000256" key="6">
    <source>
        <dbReference type="ARBA" id="ARBA00022842"/>
    </source>
</evidence>
<dbReference type="PANTHER" id="PTHR37311">
    <property type="entry name" value="2-PHOSPHOSULFOLACTATE PHOSPHATASE-RELATED"/>
    <property type="match status" value="1"/>
</dbReference>
<evidence type="ECO:0000256" key="8">
    <source>
        <dbReference type="HAMAP-Rule" id="MF_00490"/>
    </source>
</evidence>
<dbReference type="STRING" id="871968.DESME_12205"/>
<comment type="catalytic activity">
    <reaction evidence="7 8">
        <text>(2R)-O-phospho-3-sulfolactate + H2O = (2R)-3-sulfolactate + phosphate</text>
        <dbReference type="Rhea" id="RHEA:23416"/>
        <dbReference type="ChEBI" id="CHEBI:15377"/>
        <dbReference type="ChEBI" id="CHEBI:15597"/>
        <dbReference type="ChEBI" id="CHEBI:43474"/>
        <dbReference type="ChEBI" id="CHEBI:58738"/>
        <dbReference type="EC" id="3.1.3.71"/>
    </reaction>
</comment>
<dbReference type="GO" id="GO:0050532">
    <property type="term" value="F:2-phosphosulfolactate phosphatase activity"/>
    <property type="evidence" value="ECO:0007669"/>
    <property type="project" value="UniProtKB-UniRule"/>
</dbReference>
<comment type="similarity">
    <text evidence="2 8">Belongs to the ComB family.</text>
</comment>
<keyword evidence="5 8" id="KW-0378">Hydrolase</keyword>
<dbReference type="SUPFAM" id="SSF142823">
    <property type="entry name" value="ComB-like"/>
    <property type="match status" value="1"/>
</dbReference>
<keyword evidence="10" id="KW-1185">Reference proteome</keyword>
<dbReference type="EC" id="3.1.3.71" evidence="3 8"/>
<dbReference type="RefSeq" id="WP_006716616.1">
    <property type="nucleotide sequence ID" value="NZ_CP007032.1"/>
</dbReference>
<accession>W0EA29</accession>
<dbReference type="InterPro" id="IPR036702">
    <property type="entry name" value="ComB-like_sf"/>
</dbReference>
<dbReference type="eggNOG" id="COG2045">
    <property type="taxonomic scope" value="Bacteria"/>
</dbReference>
<evidence type="ECO:0000256" key="7">
    <source>
        <dbReference type="ARBA" id="ARBA00033711"/>
    </source>
</evidence>
<evidence type="ECO:0000256" key="5">
    <source>
        <dbReference type="ARBA" id="ARBA00022801"/>
    </source>
</evidence>
<sequence>MRVEVLPSAGTPVLPYLEDKLVIVIDVLRATSTMVTALANGCQALIPVLTPEDALEKRMEIPGALLGGERRAMRIEGFDLGNSPFDYAPEKVGGKRVIMTTTNGTRAIRAAAEAKAVWMASFLNLESIVEAIYRLKQKTLLEGIVIFCAGTEDRFDLPDTLCAGMLIDALGSDTRLNDLGEAALMLYQLSKHNLLEIIEQSDHGRSLLELGFEKDVIYCSTANILPIVPALVNGEVVWQMEGR</sequence>
<dbReference type="FunFam" id="3.90.1560.10:FF:000001">
    <property type="entry name" value="Probable 2-phosphosulfolactate phosphatase"/>
    <property type="match status" value="1"/>
</dbReference>
<evidence type="ECO:0000313" key="9">
    <source>
        <dbReference type="EMBL" id="AHF07690.1"/>
    </source>
</evidence>
<comment type="cofactor">
    <cofactor evidence="1 8">
        <name>Mg(2+)</name>
        <dbReference type="ChEBI" id="CHEBI:18420"/>
    </cofactor>
</comment>
<evidence type="ECO:0000256" key="1">
    <source>
        <dbReference type="ARBA" id="ARBA00001946"/>
    </source>
</evidence>
<dbReference type="AlphaFoldDB" id="W0EA29"/>
<dbReference type="HAMAP" id="MF_00490">
    <property type="entry name" value="ComB"/>
    <property type="match status" value="1"/>
</dbReference>
<evidence type="ECO:0000313" key="10">
    <source>
        <dbReference type="Proteomes" id="UP000010847"/>
    </source>
</evidence>
<dbReference type="EMBL" id="CP007032">
    <property type="protein sequence ID" value="AHF07690.1"/>
    <property type="molecule type" value="Genomic_DNA"/>
</dbReference>
<name>W0EA29_9FIRM</name>
<dbReference type="GO" id="GO:0000287">
    <property type="term" value="F:magnesium ion binding"/>
    <property type="evidence" value="ECO:0007669"/>
    <property type="project" value="UniProtKB-UniRule"/>
</dbReference>
<dbReference type="InterPro" id="IPR005238">
    <property type="entry name" value="ComB-like"/>
</dbReference>
<dbReference type="GO" id="GO:0050545">
    <property type="term" value="F:sulfopyruvate decarboxylase activity"/>
    <property type="evidence" value="ECO:0007669"/>
    <property type="project" value="TreeGrafter"/>
</dbReference>
<dbReference type="Gene3D" id="3.90.1560.10">
    <property type="entry name" value="ComB-like"/>
    <property type="match status" value="1"/>
</dbReference>
<gene>
    <name evidence="8" type="primary">comB</name>
    <name evidence="9" type="ORF">DESME_12205</name>
</gene>
<proteinExistence type="inferred from homology"/>
<evidence type="ECO:0000256" key="2">
    <source>
        <dbReference type="ARBA" id="ARBA00009997"/>
    </source>
</evidence>
<dbReference type="OrthoDB" id="4913at2"/>
<evidence type="ECO:0000256" key="3">
    <source>
        <dbReference type="ARBA" id="ARBA00012953"/>
    </source>
</evidence>
<keyword evidence="6 8" id="KW-0460">Magnesium</keyword>
<protein>
    <recommendedName>
        <fullName evidence="4 8">Probable 2-phosphosulfolactate phosphatase</fullName>
        <ecNumber evidence="3 8">3.1.3.71</ecNumber>
    </recommendedName>
</protein>
<dbReference type="KEGG" id="dmt:DESME_12205"/>
<dbReference type="HOGENOM" id="CLU_070028_0_0_9"/>
<reference evidence="9 10" key="1">
    <citation type="submission" date="2013-12" db="EMBL/GenBank/DDBJ databases">
        <authorList>
            <consortium name="DOE Joint Genome Institute"/>
            <person name="Smidt H."/>
            <person name="Huntemann M."/>
            <person name="Han J."/>
            <person name="Chen A."/>
            <person name="Kyrpides N."/>
            <person name="Mavromatis K."/>
            <person name="Markowitz V."/>
            <person name="Palaniappan K."/>
            <person name="Ivanova N."/>
            <person name="Schaumberg A."/>
            <person name="Pati A."/>
            <person name="Liolios K."/>
            <person name="Nordberg H.P."/>
            <person name="Cantor M.N."/>
            <person name="Hua S.X."/>
            <person name="Woyke T."/>
        </authorList>
    </citation>
    <scope>NUCLEOTIDE SEQUENCE [LARGE SCALE GENOMIC DNA]</scope>
    <source>
        <strain evidence="10">DSM 15288</strain>
    </source>
</reference>
<dbReference type="Proteomes" id="UP000010847">
    <property type="component" value="Chromosome"/>
</dbReference>
<organism evidence="9 10">
    <name type="scientific">Desulfitobacterium metallireducens DSM 15288</name>
    <dbReference type="NCBI Taxonomy" id="871968"/>
    <lineage>
        <taxon>Bacteria</taxon>
        <taxon>Bacillati</taxon>
        <taxon>Bacillota</taxon>
        <taxon>Clostridia</taxon>
        <taxon>Eubacteriales</taxon>
        <taxon>Desulfitobacteriaceae</taxon>
        <taxon>Desulfitobacterium</taxon>
    </lineage>
</organism>